<evidence type="ECO:0008006" key="4">
    <source>
        <dbReference type="Google" id="ProtNLM"/>
    </source>
</evidence>
<feature type="signal peptide" evidence="1">
    <location>
        <begin position="1"/>
        <end position="18"/>
    </location>
</feature>
<sequence>MRRSLVIAALLTSTVFLAACENTIRGAGRDISNTADATGAAARDIAQ</sequence>
<dbReference type="Proteomes" id="UP000017819">
    <property type="component" value="Unassembled WGS sequence"/>
</dbReference>
<evidence type="ECO:0000256" key="1">
    <source>
        <dbReference type="SAM" id="SignalP"/>
    </source>
</evidence>
<keyword evidence="3" id="KW-1185">Reference proteome</keyword>
<keyword evidence="1" id="KW-0732">Signal</keyword>
<comment type="caution">
    <text evidence="2">The sequence shown here is derived from an EMBL/GenBank/DDBJ whole genome shotgun (WGS) entry which is preliminary data.</text>
</comment>
<organism evidence="2 3">
    <name type="scientific">Lutibaculum baratangense AMV1</name>
    <dbReference type="NCBI Taxonomy" id="631454"/>
    <lineage>
        <taxon>Bacteria</taxon>
        <taxon>Pseudomonadati</taxon>
        <taxon>Pseudomonadota</taxon>
        <taxon>Alphaproteobacteria</taxon>
        <taxon>Hyphomicrobiales</taxon>
        <taxon>Tepidamorphaceae</taxon>
        <taxon>Lutibaculum</taxon>
    </lineage>
</organism>
<dbReference type="RefSeq" id="WP_023431567.1">
    <property type="nucleotide sequence ID" value="NZ_AWXZ01000017.1"/>
</dbReference>
<proteinExistence type="predicted"/>
<dbReference type="AlphaFoldDB" id="V4R2B0"/>
<protein>
    <recommendedName>
        <fullName evidence="4">Entericidin EcnAB</fullName>
    </recommendedName>
</protein>
<evidence type="ECO:0000313" key="3">
    <source>
        <dbReference type="Proteomes" id="UP000017819"/>
    </source>
</evidence>
<dbReference type="EMBL" id="AWXZ01000017">
    <property type="protein sequence ID" value="ESR26087.1"/>
    <property type="molecule type" value="Genomic_DNA"/>
</dbReference>
<evidence type="ECO:0000313" key="2">
    <source>
        <dbReference type="EMBL" id="ESR26087.1"/>
    </source>
</evidence>
<dbReference type="PROSITE" id="PS51257">
    <property type="entry name" value="PROKAR_LIPOPROTEIN"/>
    <property type="match status" value="1"/>
</dbReference>
<accession>V4R2B0</accession>
<reference evidence="2 3" key="1">
    <citation type="journal article" date="2014" name="Genome Announc.">
        <title>Draft Genome Sequence of Lutibaculum baratangense Strain AMV1T, Isolated from a Mud Volcano in Andamans, India.</title>
        <authorList>
            <person name="Singh A."/>
            <person name="Sreenivas A."/>
            <person name="Sathyanarayana Reddy G."/>
            <person name="Pinnaka A.K."/>
            <person name="Shivaji S."/>
        </authorList>
    </citation>
    <scope>NUCLEOTIDE SEQUENCE [LARGE SCALE GENOMIC DNA]</scope>
    <source>
        <strain evidence="2 3">AMV1</strain>
    </source>
</reference>
<name>V4R2B0_9HYPH</name>
<feature type="chain" id="PRO_5004726366" description="Entericidin EcnAB" evidence="1">
    <location>
        <begin position="19"/>
        <end position="47"/>
    </location>
</feature>
<gene>
    <name evidence="2" type="ORF">N177_1422</name>
</gene>